<proteinExistence type="predicted"/>
<evidence type="ECO:0000256" key="1">
    <source>
        <dbReference type="SAM" id="Phobius"/>
    </source>
</evidence>
<protein>
    <submittedName>
        <fullName evidence="2">DUF1467 family protein</fullName>
    </submittedName>
</protein>
<reference evidence="2 3" key="1">
    <citation type="submission" date="2024-02" db="EMBL/GenBank/DDBJ databases">
        <title>Roseibium algae sp. nov., isolated from marine alga (Grateloupia sp.), showing potential in myo-inositol conversion.</title>
        <authorList>
            <person name="Wang Y."/>
        </authorList>
    </citation>
    <scope>NUCLEOTIDE SEQUENCE [LARGE SCALE GENOMIC DNA]</scope>
    <source>
        <strain evidence="2 3">H3510</strain>
    </source>
</reference>
<keyword evidence="3" id="KW-1185">Reference proteome</keyword>
<gene>
    <name evidence="2" type="ORF">V6575_09400</name>
</gene>
<dbReference type="EMBL" id="JBAKIA010000005">
    <property type="protein sequence ID" value="MEJ8474307.1"/>
    <property type="molecule type" value="Genomic_DNA"/>
</dbReference>
<accession>A0ABU8TJH1</accession>
<feature type="transmembrane region" description="Helical" evidence="1">
    <location>
        <begin position="50"/>
        <end position="71"/>
    </location>
</feature>
<keyword evidence="1" id="KW-1133">Transmembrane helix</keyword>
<comment type="caution">
    <text evidence="2">The sequence shown here is derived from an EMBL/GenBank/DDBJ whole genome shotgun (WGS) entry which is preliminary data.</text>
</comment>
<name>A0ABU8TJH1_9HYPH</name>
<feature type="transmembrane region" description="Helical" evidence="1">
    <location>
        <begin position="7"/>
        <end position="26"/>
    </location>
</feature>
<dbReference type="InterPro" id="IPR009935">
    <property type="entry name" value="DUF1467"/>
</dbReference>
<dbReference type="Pfam" id="PF07330">
    <property type="entry name" value="DUF1467"/>
    <property type="match status" value="1"/>
</dbReference>
<dbReference type="RefSeq" id="WP_340274045.1">
    <property type="nucleotide sequence ID" value="NZ_JBAKIA010000005.1"/>
</dbReference>
<keyword evidence="1" id="KW-0812">Transmembrane</keyword>
<evidence type="ECO:0000313" key="2">
    <source>
        <dbReference type="EMBL" id="MEJ8474307.1"/>
    </source>
</evidence>
<sequence>MTLTFGLAVYFMVWWIVLFAILPFGIRRTQEEAGEVSPGTEASAPDRPHFLRVIVMTSVVTTIVFLGYYWIRESGLTLEDISFLTPPSMR</sequence>
<evidence type="ECO:0000313" key="3">
    <source>
        <dbReference type="Proteomes" id="UP001385499"/>
    </source>
</evidence>
<dbReference type="Proteomes" id="UP001385499">
    <property type="component" value="Unassembled WGS sequence"/>
</dbReference>
<keyword evidence="1" id="KW-0472">Membrane</keyword>
<organism evidence="2 3">
    <name type="scientific">Roseibium algae</name>
    <dbReference type="NCBI Taxonomy" id="3123038"/>
    <lineage>
        <taxon>Bacteria</taxon>
        <taxon>Pseudomonadati</taxon>
        <taxon>Pseudomonadota</taxon>
        <taxon>Alphaproteobacteria</taxon>
        <taxon>Hyphomicrobiales</taxon>
        <taxon>Stappiaceae</taxon>
        <taxon>Roseibium</taxon>
    </lineage>
</organism>